<name>A0ABT9A8A9_9BACT</name>
<organism evidence="1 2">
    <name type="scientific">Hymenobacter mellowenesis</name>
    <dbReference type="NCBI Taxonomy" id="3063995"/>
    <lineage>
        <taxon>Bacteria</taxon>
        <taxon>Pseudomonadati</taxon>
        <taxon>Bacteroidota</taxon>
        <taxon>Cytophagia</taxon>
        <taxon>Cytophagales</taxon>
        <taxon>Hymenobacteraceae</taxon>
        <taxon>Hymenobacter</taxon>
    </lineage>
</organism>
<proteinExistence type="predicted"/>
<evidence type="ECO:0008006" key="3">
    <source>
        <dbReference type="Google" id="ProtNLM"/>
    </source>
</evidence>
<dbReference type="EMBL" id="JAUQSX010000002">
    <property type="protein sequence ID" value="MDO7845763.1"/>
    <property type="molecule type" value="Genomic_DNA"/>
</dbReference>
<keyword evidence="2" id="KW-1185">Reference proteome</keyword>
<protein>
    <recommendedName>
        <fullName evidence="3">Lipoprotein SmpA/OmlA domain-containing protein</fullName>
    </recommendedName>
</protein>
<evidence type="ECO:0000313" key="2">
    <source>
        <dbReference type="Proteomes" id="UP001167796"/>
    </source>
</evidence>
<gene>
    <name evidence="1" type="ORF">Q5H92_05290</name>
</gene>
<evidence type="ECO:0000313" key="1">
    <source>
        <dbReference type="EMBL" id="MDO7845763.1"/>
    </source>
</evidence>
<comment type="caution">
    <text evidence="1">The sequence shown here is derived from an EMBL/GenBank/DDBJ whole genome shotgun (WGS) entry which is preliminary data.</text>
</comment>
<dbReference type="PROSITE" id="PS51257">
    <property type="entry name" value="PROKAR_LIPOPROTEIN"/>
    <property type="match status" value="1"/>
</dbReference>
<dbReference type="RefSeq" id="WP_305010452.1">
    <property type="nucleotide sequence ID" value="NZ_JAUQSX010000002.1"/>
</dbReference>
<dbReference type="Proteomes" id="UP001167796">
    <property type="component" value="Unassembled WGS sequence"/>
</dbReference>
<sequence>MSRFPSITVRSCGFLLLAFSGLWMGGCGHALPQLPDFDAPTWRADPYACRNQRRAAVPALVRSKEQLYEARADDVTTLLGQPDEEELRAGTEKVYYYYLEPGSQCEGRHARSGAACLSLRFGPLGTVTEVLTDPLSPTP</sequence>
<reference evidence="1" key="1">
    <citation type="submission" date="2023-07" db="EMBL/GenBank/DDBJ databases">
        <authorList>
            <person name="Kim M.K."/>
        </authorList>
    </citation>
    <scope>NUCLEOTIDE SEQUENCE</scope>
    <source>
        <strain evidence="1">M29</strain>
    </source>
</reference>
<accession>A0ABT9A8A9</accession>